<dbReference type="PANTHER" id="PTHR47505:SF1">
    <property type="entry name" value="DNA UTILIZATION PROTEIN YHGH"/>
    <property type="match status" value="1"/>
</dbReference>
<comment type="caution">
    <text evidence="2">The sequence shown here is derived from an EMBL/GenBank/DDBJ whole genome shotgun (WGS) entry which is preliminary data.</text>
</comment>
<protein>
    <recommendedName>
        <fullName evidence="4">Amidophosphoribosyltransferase</fullName>
    </recommendedName>
</protein>
<evidence type="ECO:0000313" key="3">
    <source>
        <dbReference type="Proteomes" id="UP001500665"/>
    </source>
</evidence>
<name>A0ABN1RAG7_9ACTN</name>
<evidence type="ECO:0000256" key="1">
    <source>
        <dbReference type="ARBA" id="ARBA00008007"/>
    </source>
</evidence>
<dbReference type="EMBL" id="BAAAHH010000013">
    <property type="protein sequence ID" value="GAA0953619.1"/>
    <property type="molecule type" value="Genomic_DNA"/>
</dbReference>
<dbReference type="RefSeq" id="WP_344241978.1">
    <property type="nucleotide sequence ID" value="NZ_BAAAHH010000013.1"/>
</dbReference>
<proteinExistence type="inferred from homology"/>
<gene>
    <name evidence="2" type="ORF">GCM10009550_35860</name>
</gene>
<organism evidence="2 3">
    <name type="scientific">Actinocorallia libanotica</name>
    <dbReference type="NCBI Taxonomy" id="46162"/>
    <lineage>
        <taxon>Bacteria</taxon>
        <taxon>Bacillati</taxon>
        <taxon>Actinomycetota</taxon>
        <taxon>Actinomycetes</taxon>
        <taxon>Streptosporangiales</taxon>
        <taxon>Thermomonosporaceae</taxon>
        <taxon>Actinocorallia</taxon>
    </lineage>
</organism>
<accession>A0ABN1RAG7</accession>
<evidence type="ECO:0008006" key="4">
    <source>
        <dbReference type="Google" id="ProtNLM"/>
    </source>
</evidence>
<dbReference type="PANTHER" id="PTHR47505">
    <property type="entry name" value="DNA UTILIZATION PROTEIN YHGH"/>
    <property type="match status" value="1"/>
</dbReference>
<dbReference type="Proteomes" id="UP001500665">
    <property type="component" value="Unassembled WGS sequence"/>
</dbReference>
<dbReference type="InterPro" id="IPR000836">
    <property type="entry name" value="PRTase_dom"/>
</dbReference>
<dbReference type="InterPro" id="IPR029057">
    <property type="entry name" value="PRTase-like"/>
</dbReference>
<sequence length="265" mass="29401">MNPRPAVPPAEAFPNCQRCPHRDNGPARFCGDCAARTLKPVAAHHCPVCCQTLGSGEEKCRNKICGWTAQNRFFTRVDTVAMLAPELNGKIKDFKYEAAPHHASWGKVFGRLILDWMEQRADDLADINLVLGNPTAPGRAPRRHIEHMLAAAYDEDTTGNWPIPSPKRPVLIKTRETTRSAATGTGWSDKMRAAREHAAALRLERPNVTDSRRILLIDDLLTTGAQMHTVAKFLIEKGRATSVRGLVLGRVEWPDILPPATRPVR</sequence>
<keyword evidence="3" id="KW-1185">Reference proteome</keyword>
<dbReference type="InterPro" id="IPR051910">
    <property type="entry name" value="ComF/GntX_DNA_util-trans"/>
</dbReference>
<reference evidence="2 3" key="1">
    <citation type="journal article" date="2019" name="Int. J. Syst. Evol. Microbiol.">
        <title>The Global Catalogue of Microorganisms (GCM) 10K type strain sequencing project: providing services to taxonomists for standard genome sequencing and annotation.</title>
        <authorList>
            <consortium name="The Broad Institute Genomics Platform"/>
            <consortium name="The Broad Institute Genome Sequencing Center for Infectious Disease"/>
            <person name="Wu L."/>
            <person name="Ma J."/>
        </authorList>
    </citation>
    <scope>NUCLEOTIDE SEQUENCE [LARGE SCALE GENOMIC DNA]</scope>
    <source>
        <strain evidence="2 3">JCM 10696</strain>
    </source>
</reference>
<dbReference type="CDD" id="cd06223">
    <property type="entry name" value="PRTases_typeI"/>
    <property type="match status" value="1"/>
</dbReference>
<dbReference type="SUPFAM" id="SSF53271">
    <property type="entry name" value="PRTase-like"/>
    <property type="match status" value="1"/>
</dbReference>
<dbReference type="Gene3D" id="3.40.50.2020">
    <property type="match status" value="1"/>
</dbReference>
<evidence type="ECO:0000313" key="2">
    <source>
        <dbReference type="EMBL" id="GAA0953619.1"/>
    </source>
</evidence>
<comment type="similarity">
    <text evidence="1">Belongs to the ComF/GntX family.</text>
</comment>